<protein>
    <submittedName>
        <fullName evidence="1">Uncharacterized protein</fullName>
    </submittedName>
</protein>
<dbReference type="VEuPathDB" id="TrichDB:TVAGG3_1021730"/>
<dbReference type="KEGG" id="tva:4760814"/>
<sequence length="466" mass="54407">MENPEESPVKSVAEPILTDPDIDIPIYKTTEIPKRFVFKNMENFLIKIDQTAYDDTSWICKKFINNYDLTIDFCEKLISQINERINKAKKTLSECFQRSLVPNKLKYVAVNSNSFFYLIVLLKRKTSLEKILNENIISTFTYRKSIISKIIALAKHLKKYPRSYVINIGRLHALNPQHTDFMIETVLKIKALEVAISDVKVMHIYTPKIALQPSERTEFMKTSILSCLRYQDPLTGYIPETEHHGTFATFMDSRFEIHKMAKTSSIETIIKRTIEGSTEFTNFKSPELIQALKTLASRYWFDKLIIVNKFYKENYNPKFSSYVKSLRSCSLKELGITNKLFKKLGHFKFSSELLNSYISFRDVSYDYIESLLYQTSPLDIARNYYTIDLLISGFVANTLNQSIDTKDVKENLPFMWSVIFINCPCTVIDLPIKFVMKYHDLCDIPHFLIEKCKVPYDIIMKWQAKC</sequence>
<evidence type="ECO:0000313" key="2">
    <source>
        <dbReference type="Proteomes" id="UP000001542"/>
    </source>
</evidence>
<reference evidence="1" key="1">
    <citation type="submission" date="2006-10" db="EMBL/GenBank/DDBJ databases">
        <authorList>
            <person name="Amadeo P."/>
            <person name="Zhao Q."/>
            <person name="Wortman J."/>
            <person name="Fraser-Liggett C."/>
            <person name="Carlton J."/>
        </authorList>
    </citation>
    <scope>NUCLEOTIDE SEQUENCE</scope>
    <source>
        <strain evidence="1">G3</strain>
    </source>
</reference>
<keyword evidence="2" id="KW-1185">Reference proteome</keyword>
<dbReference type="AlphaFoldDB" id="A2EWM0"/>
<reference evidence="1" key="2">
    <citation type="journal article" date="2007" name="Science">
        <title>Draft genome sequence of the sexually transmitted pathogen Trichomonas vaginalis.</title>
        <authorList>
            <person name="Carlton J.M."/>
            <person name="Hirt R.P."/>
            <person name="Silva J.C."/>
            <person name="Delcher A.L."/>
            <person name="Schatz M."/>
            <person name="Zhao Q."/>
            <person name="Wortman J.R."/>
            <person name="Bidwell S.L."/>
            <person name="Alsmark U.C.M."/>
            <person name="Besteiro S."/>
            <person name="Sicheritz-Ponten T."/>
            <person name="Noel C.J."/>
            <person name="Dacks J.B."/>
            <person name="Foster P.G."/>
            <person name="Simillion C."/>
            <person name="Van de Peer Y."/>
            <person name="Miranda-Saavedra D."/>
            <person name="Barton G.J."/>
            <person name="Westrop G.D."/>
            <person name="Mueller S."/>
            <person name="Dessi D."/>
            <person name="Fiori P.L."/>
            <person name="Ren Q."/>
            <person name="Paulsen I."/>
            <person name="Zhang H."/>
            <person name="Bastida-Corcuera F.D."/>
            <person name="Simoes-Barbosa A."/>
            <person name="Brown M.T."/>
            <person name="Hayes R.D."/>
            <person name="Mukherjee M."/>
            <person name="Okumura C.Y."/>
            <person name="Schneider R."/>
            <person name="Smith A.J."/>
            <person name="Vanacova S."/>
            <person name="Villalvazo M."/>
            <person name="Haas B.J."/>
            <person name="Pertea M."/>
            <person name="Feldblyum T.V."/>
            <person name="Utterback T.R."/>
            <person name="Shu C.L."/>
            <person name="Osoegawa K."/>
            <person name="de Jong P.J."/>
            <person name="Hrdy I."/>
            <person name="Horvathova L."/>
            <person name="Zubacova Z."/>
            <person name="Dolezal P."/>
            <person name="Malik S.B."/>
            <person name="Logsdon J.M. Jr."/>
            <person name="Henze K."/>
            <person name="Gupta A."/>
            <person name="Wang C.C."/>
            <person name="Dunne R.L."/>
            <person name="Upcroft J.A."/>
            <person name="Upcroft P."/>
            <person name="White O."/>
            <person name="Salzberg S.L."/>
            <person name="Tang P."/>
            <person name="Chiu C.-H."/>
            <person name="Lee Y.-S."/>
            <person name="Embley T.M."/>
            <person name="Coombs G.H."/>
            <person name="Mottram J.C."/>
            <person name="Tachezy J."/>
            <person name="Fraser-Liggett C.M."/>
            <person name="Johnson P.J."/>
        </authorList>
    </citation>
    <scope>NUCLEOTIDE SEQUENCE [LARGE SCALE GENOMIC DNA]</scope>
    <source>
        <strain evidence="1">G3</strain>
    </source>
</reference>
<name>A2EWM0_TRIV3</name>
<organism evidence="1 2">
    <name type="scientific">Trichomonas vaginalis (strain ATCC PRA-98 / G3)</name>
    <dbReference type="NCBI Taxonomy" id="412133"/>
    <lineage>
        <taxon>Eukaryota</taxon>
        <taxon>Metamonada</taxon>
        <taxon>Parabasalia</taxon>
        <taxon>Trichomonadida</taxon>
        <taxon>Trichomonadidae</taxon>
        <taxon>Trichomonas</taxon>
    </lineage>
</organism>
<dbReference type="Proteomes" id="UP000001542">
    <property type="component" value="Unassembled WGS sequence"/>
</dbReference>
<dbReference type="InParanoid" id="A2EWM0"/>
<evidence type="ECO:0000313" key="1">
    <source>
        <dbReference type="EMBL" id="EAY02974.1"/>
    </source>
</evidence>
<dbReference type="RefSeq" id="XP_001315197.1">
    <property type="nucleotide sequence ID" value="XM_001315162.1"/>
</dbReference>
<dbReference type="VEuPathDB" id="TrichDB:TVAG_337740"/>
<dbReference type="EMBL" id="DS113519">
    <property type="protein sequence ID" value="EAY02974.1"/>
    <property type="molecule type" value="Genomic_DNA"/>
</dbReference>
<proteinExistence type="predicted"/>
<accession>A2EWM0</accession>
<gene>
    <name evidence="1" type="ORF">TVAG_337740</name>
</gene>